<feature type="transmembrane region" description="Helical" evidence="6">
    <location>
        <begin position="446"/>
        <end position="468"/>
    </location>
</feature>
<comment type="caution">
    <text evidence="7">The sequence shown here is derived from an EMBL/GenBank/DDBJ whole genome shotgun (WGS) entry which is preliminary data.</text>
</comment>
<keyword evidence="5 6" id="KW-0472">Membrane</keyword>
<feature type="transmembrane region" description="Helical" evidence="6">
    <location>
        <begin position="360"/>
        <end position="382"/>
    </location>
</feature>
<proteinExistence type="predicted"/>
<dbReference type="EMBL" id="JAABLM010000002">
    <property type="protein sequence ID" value="NBL63995.1"/>
    <property type="molecule type" value="Genomic_DNA"/>
</dbReference>
<dbReference type="Pfam" id="PF01943">
    <property type="entry name" value="Polysacc_synt"/>
    <property type="match status" value="1"/>
</dbReference>
<dbReference type="InterPro" id="IPR050833">
    <property type="entry name" value="Poly_Biosynth_Transport"/>
</dbReference>
<reference evidence="8" key="1">
    <citation type="submission" date="2020-01" db="EMBL/GenBank/DDBJ databases">
        <title>Sphingomonas sp. strain CSW-10.</title>
        <authorList>
            <person name="Chen W.-M."/>
        </authorList>
    </citation>
    <scope>NUCLEOTIDE SEQUENCE [LARGE SCALE GENOMIC DNA]</scope>
    <source>
        <strain evidence="8">NST-5</strain>
    </source>
</reference>
<feature type="transmembrane region" description="Helical" evidence="6">
    <location>
        <begin position="423"/>
        <end position="440"/>
    </location>
</feature>
<keyword evidence="4 6" id="KW-1133">Transmembrane helix</keyword>
<feature type="transmembrane region" description="Helical" evidence="6">
    <location>
        <begin position="217"/>
        <end position="235"/>
    </location>
</feature>
<evidence type="ECO:0000256" key="1">
    <source>
        <dbReference type="ARBA" id="ARBA00004651"/>
    </source>
</evidence>
<feature type="transmembrane region" description="Helical" evidence="6">
    <location>
        <begin position="120"/>
        <end position="140"/>
    </location>
</feature>
<feature type="transmembrane region" description="Helical" evidence="6">
    <location>
        <begin position="255"/>
        <end position="278"/>
    </location>
</feature>
<evidence type="ECO:0000313" key="7">
    <source>
        <dbReference type="EMBL" id="NBL63995.1"/>
    </source>
</evidence>
<dbReference type="PANTHER" id="PTHR30250:SF11">
    <property type="entry name" value="O-ANTIGEN TRANSPORTER-RELATED"/>
    <property type="match status" value="1"/>
</dbReference>
<keyword evidence="3 6" id="KW-0812">Transmembrane</keyword>
<organism evidence="7 8">
    <name type="scientific">Flavobacterium ichthyis</name>
    <dbReference type="NCBI Taxonomy" id="2698827"/>
    <lineage>
        <taxon>Bacteria</taxon>
        <taxon>Pseudomonadati</taxon>
        <taxon>Bacteroidota</taxon>
        <taxon>Flavobacteriia</taxon>
        <taxon>Flavobacteriales</taxon>
        <taxon>Flavobacteriaceae</taxon>
        <taxon>Flavobacterium</taxon>
    </lineage>
</organism>
<feature type="transmembrane region" description="Helical" evidence="6">
    <location>
        <begin position="39"/>
        <end position="60"/>
    </location>
</feature>
<name>A0ABW9Z7B2_9FLAO</name>
<dbReference type="InterPro" id="IPR002797">
    <property type="entry name" value="Polysacc_synth"/>
</dbReference>
<dbReference type="PANTHER" id="PTHR30250">
    <property type="entry name" value="PST FAMILY PREDICTED COLANIC ACID TRANSPORTER"/>
    <property type="match status" value="1"/>
</dbReference>
<feature type="transmembrane region" description="Helical" evidence="6">
    <location>
        <begin position="330"/>
        <end position="348"/>
    </location>
</feature>
<keyword evidence="2" id="KW-1003">Cell membrane</keyword>
<gene>
    <name evidence="7" type="ORF">GV828_02140</name>
</gene>
<evidence type="ECO:0000256" key="5">
    <source>
        <dbReference type="ARBA" id="ARBA00023136"/>
    </source>
</evidence>
<feature type="transmembrane region" description="Helical" evidence="6">
    <location>
        <begin position="299"/>
        <end position="318"/>
    </location>
</feature>
<comment type="subcellular location">
    <subcellularLocation>
        <location evidence="1">Cell membrane</location>
        <topology evidence="1">Multi-pass membrane protein</topology>
    </subcellularLocation>
</comment>
<sequence>MGIVLKQSGKNIVITYFGFGIGAINALFLYTSFLGENHYGMVTFLLSAANIMMPLMAFGVQSTLIRFYAKYKDPKLQDEFLSFMLLMPWLLIIPVSIITLFGYDFIARLILEENPGVENFLWLIPIIGLFMGYFEIFYAWVKVQMKSVFGNFISEVFVRIMVTCLLLAVYFEWLTKEQFIYSLSITYGLQMLVMMLYAFKVKPPKITFKIPQHSKEIFTYSFFIILSGSIAVLVLDFDKVMIPAYQPNAENAFYAVATFIATVIAVPSRAMLQIIYPITAKLMAEEKMQELNDLYKRSAITLQVFGGLIMLGIFLNINEMYKIIPGNYESGLLCVFLIGLSKFYDVILGNNNAIILNTKYYRIVLLLGILLVILMIVLNMIFIPKYGITGAALATLISVVIYNSLKLWFVVNKMKLFPFTVNTLKSFGILAVVFMGFYFWEFSFHPVLNIILKSVLITVVYVGLNYFFKISPDINLAMENVFMKLKRGSREG</sequence>
<dbReference type="RefSeq" id="WP_166535821.1">
    <property type="nucleotide sequence ID" value="NZ_JAABLM010000002.1"/>
</dbReference>
<evidence type="ECO:0000256" key="4">
    <source>
        <dbReference type="ARBA" id="ARBA00022989"/>
    </source>
</evidence>
<dbReference type="Proteomes" id="UP000798602">
    <property type="component" value="Unassembled WGS sequence"/>
</dbReference>
<evidence type="ECO:0000256" key="6">
    <source>
        <dbReference type="SAM" id="Phobius"/>
    </source>
</evidence>
<evidence type="ECO:0000256" key="2">
    <source>
        <dbReference type="ARBA" id="ARBA00022475"/>
    </source>
</evidence>
<accession>A0ABW9Z7B2</accession>
<feature type="transmembrane region" description="Helical" evidence="6">
    <location>
        <begin position="388"/>
        <end position="411"/>
    </location>
</feature>
<feature type="transmembrane region" description="Helical" evidence="6">
    <location>
        <begin position="12"/>
        <end position="33"/>
    </location>
</feature>
<evidence type="ECO:0000256" key="3">
    <source>
        <dbReference type="ARBA" id="ARBA00022692"/>
    </source>
</evidence>
<protein>
    <submittedName>
        <fullName evidence="7">Oligosaccharide flippase family protein</fullName>
    </submittedName>
</protein>
<feature type="transmembrane region" description="Helical" evidence="6">
    <location>
        <begin position="80"/>
        <end position="100"/>
    </location>
</feature>
<feature type="transmembrane region" description="Helical" evidence="6">
    <location>
        <begin position="179"/>
        <end position="197"/>
    </location>
</feature>
<feature type="transmembrane region" description="Helical" evidence="6">
    <location>
        <begin position="152"/>
        <end position="173"/>
    </location>
</feature>
<evidence type="ECO:0000313" key="8">
    <source>
        <dbReference type="Proteomes" id="UP000798602"/>
    </source>
</evidence>
<keyword evidence="8" id="KW-1185">Reference proteome</keyword>